<sequence length="597" mass="69814">MQHLPTHVATTLLRLLDCNDYIEQVHQIPSFEIIERSLRDVQIQSFYCQLDKTKQESKPEFVLEQPIQICAACFKNKICDIYAIENPSEELSFCLINPEIGLNFNAIGQVQFENPSIMQAASKIIITQDVKLNVSTFQRHLFTLVSQMKQTIQYQGIQVSGITESLQQIPNNQITSDMGTCLNYLIQQDIHFQFDFINYCAKQEGIVNFVFSQIVKLKKFENLSKIISEQRIINQIKIYDQQFGNLYQNQLKEFVDEFTKQEKLVSQLIIVVKHLNEVYKNIMKNKLKVKLINTIFISFIQIFQKLNMIGCDQILVNECLLIILNIVPNDDVLISNSQLYNSFIQAISQMIKEQNSIVRNKQLQEIQHRIEAIQNVLQFYIEYKQFYQQIQEDASIDSTLFPAAQKVVEEMNKFQSITKSKKVLLANINNTDFNYINENKGEYLYPTDIHDNIVGLSPIQSFSDQNQDYWKEIVCVKENLPLLNQLLGKYKKQLQLQILDVLFDKLPQNYELCYDFLYVLVRVESIICDKVESLSMLLNKALNTSLIMTRQLIEIVSNNFSSIQQIRLIFQQIKQLQIIYDLVKSLNLQWWALEMLF</sequence>
<dbReference type="Proteomes" id="UP001642409">
    <property type="component" value="Unassembled WGS sequence"/>
</dbReference>
<protein>
    <submittedName>
        <fullName evidence="2">Hypothetical_protein</fullName>
    </submittedName>
</protein>
<comment type="caution">
    <text evidence="1">The sequence shown here is derived from an EMBL/GenBank/DDBJ whole genome shotgun (WGS) entry which is preliminary data.</text>
</comment>
<reference evidence="2 3" key="2">
    <citation type="submission" date="2024-07" db="EMBL/GenBank/DDBJ databases">
        <authorList>
            <person name="Akdeniz Z."/>
        </authorList>
    </citation>
    <scope>NUCLEOTIDE SEQUENCE [LARGE SCALE GENOMIC DNA]</scope>
</reference>
<evidence type="ECO:0000313" key="1">
    <source>
        <dbReference type="EMBL" id="CAI9920758.1"/>
    </source>
</evidence>
<organism evidence="1">
    <name type="scientific">Hexamita inflata</name>
    <dbReference type="NCBI Taxonomy" id="28002"/>
    <lineage>
        <taxon>Eukaryota</taxon>
        <taxon>Metamonada</taxon>
        <taxon>Diplomonadida</taxon>
        <taxon>Hexamitidae</taxon>
        <taxon>Hexamitinae</taxon>
        <taxon>Hexamita</taxon>
    </lineage>
</organism>
<dbReference type="EMBL" id="CAXDID020000505">
    <property type="protein sequence ID" value="CAL6098085.1"/>
    <property type="molecule type" value="Genomic_DNA"/>
</dbReference>
<evidence type="ECO:0000313" key="3">
    <source>
        <dbReference type="Proteomes" id="UP001642409"/>
    </source>
</evidence>
<dbReference type="AlphaFoldDB" id="A0AA86TSI2"/>
<keyword evidence="3" id="KW-1185">Reference proteome</keyword>
<gene>
    <name evidence="2" type="ORF">HINF_LOCUS69441</name>
    <name evidence="1" type="ORF">HINF_LOCUS8403</name>
</gene>
<proteinExistence type="predicted"/>
<reference evidence="1" key="1">
    <citation type="submission" date="2023-06" db="EMBL/GenBank/DDBJ databases">
        <authorList>
            <person name="Kurt Z."/>
        </authorList>
    </citation>
    <scope>NUCLEOTIDE SEQUENCE</scope>
</reference>
<evidence type="ECO:0000313" key="2">
    <source>
        <dbReference type="EMBL" id="CAL6098085.1"/>
    </source>
</evidence>
<name>A0AA86TSI2_9EUKA</name>
<accession>A0AA86TSI2</accession>
<dbReference type="EMBL" id="CATOUU010000203">
    <property type="protein sequence ID" value="CAI9920758.1"/>
    <property type="molecule type" value="Genomic_DNA"/>
</dbReference>